<comment type="caution">
    <text evidence="2">The sequence shown here is derived from an EMBL/GenBank/DDBJ whole genome shotgun (WGS) entry which is preliminary data.</text>
</comment>
<feature type="non-terminal residue" evidence="2">
    <location>
        <position position="178"/>
    </location>
</feature>
<evidence type="ECO:0000313" key="3">
    <source>
        <dbReference type="Proteomes" id="UP001152523"/>
    </source>
</evidence>
<keyword evidence="3" id="KW-1185">Reference proteome</keyword>
<evidence type="ECO:0000313" key="2">
    <source>
        <dbReference type="EMBL" id="CAH9108696.1"/>
    </source>
</evidence>
<proteinExistence type="predicted"/>
<sequence>MTTPNIADKVTVLSAQNKNADNTVSTPNPFNSACSKTDMHDKFKELEEKYNRLYDVYNQLREKQTCSNIKIINSEKTITKLTTENKRLSASEKELTEKLRTTEKERIRLFGVNNLLMERRGALYTKIKELEDLLAKRDQTDQTIFLNQPKDTRFYNAKEGLGLTNPQNLKKVNCRQLY</sequence>
<protein>
    <submittedName>
        <fullName evidence="2">Uncharacterized protein</fullName>
    </submittedName>
</protein>
<evidence type="ECO:0000256" key="1">
    <source>
        <dbReference type="SAM" id="Coils"/>
    </source>
</evidence>
<reference evidence="2" key="1">
    <citation type="submission" date="2022-07" db="EMBL/GenBank/DDBJ databases">
        <authorList>
            <person name="Macas J."/>
            <person name="Novak P."/>
            <person name="Neumann P."/>
        </authorList>
    </citation>
    <scope>NUCLEOTIDE SEQUENCE</scope>
</reference>
<feature type="coiled-coil region" evidence="1">
    <location>
        <begin position="43"/>
        <end position="105"/>
    </location>
</feature>
<dbReference type="Proteomes" id="UP001152523">
    <property type="component" value="Unassembled WGS sequence"/>
</dbReference>
<dbReference type="AlphaFoldDB" id="A0AAV0DSX9"/>
<keyword evidence="1" id="KW-0175">Coiled coil</keyword>
<gene>
    <name evidence="2" type="ORF">CEPIT_LOCUS18455</name>
</gene>
<dbReference type="EMBL" id="CAMAPF010000148">
    <property type="protein sequence ID" value="CAH9108696.1"/>
    <property type="molecule type" value="Genomic_DNA"/>
</dbReference>
<accession>A0AAV0DSX9</accession>
<name>A0AAV0DSX9_9ASTE</name>
<organism evidence="2 3">
    <name type="scientific">Cuscuta epithymum</name>
    <dbReference type="NCBI Taxonomy" id="186058"/>
    <lineage>
        <taxon>Eukaryota</taxon>
        <taxon>Viridiplantae</taxon>
        <taxon>Streptophyta</taxon>
        <taxon>Embryophyta</taxon>
        <taxon>Tracheophyta</taxon>
        <taxon>Spermatophyta</taxon>
        <taxon>Magnoliopsida</taxon>
        <taxon>eudicotyledons</taxon>
        <taxon>Gunneridae</taxon>
        <taxon>Pentapetalae</taxon>
        <taxon>asterids</taxon>
        <taxon>lamiids</taxon>
        <taxon>Solanales</taxon>
        <taxon>Convolvulaceae</taxon>
        <taxon>Cuscuteae</taxon>
        <taxon>Cuscuta</taxon>
        <taxon>Cuscuta subgen. Cuscuta</taxon>
    </lineage>
</organism>